<protein>
    <submittedName>
        <fullName evidence="3">Tetratricopeptide repeat protein</fullName>
    </submittedName>
</protein>
<gene>
    <name evidence="3" type="ORF">ACFSDX_24135</name>
</gene>
<dbReference type="Pfam" id="PF13432">
    <property type="entry name" value="TPR_16"/>
    <property type="match status" value="2"/>
</dbReference>
<evidence type="ECO:0000313" key="4">
    <source>
        <dbReference type="Proteomes" id="UP001597197"/>
    </source>
</evidence>
<keyword evidence="2" id="KW-0802">TPR repeat</keyword>
<accession>A0ABW4R1R1</accession>
<dbReference type="RefSeq" id="WP_382318363.1">
    <property type="nucleotide sequence ID" value="NZ_JBHUFD010000019.1"/>
</dbReference>
<keyword evidence="4" id="KW-1185">Reference proteome</keyword>
<dbReference type="EMBL" id="JBHUFD010000019">
    <property type="protein sequence ID" value="MFD1875544.1"/>
    <property type="molecule type" value="Genomic_DNA"/>
</dbReference>
<dbReference type="InterPro" id="IPR050498">
    <property type="entry name" value="Ycf3"/>
</dbReference>
<comment type="caution">
    <text evidence="3">The sequence shown here is derived from an EMBL/GenBank/DDBJ whole genome shotgun (WGS) entry which is preliminary data.</text>
</comment>
<sequence>MPFRLLLFCLLLPGLSWGQTRVDDLLEAGFQARGRKAIRLFTRAIAQDSTSARAYWRRGDEYYRLKKYPLALVDLNKSLQEDSAFSYGQVISDRGQTHEMMGNYAAAIKDFTRAIAYAAAEDPNLLQGLEQYYYHRGRTKLKDRDTTFALIDLDSALRHYPKHYEARTLRARVYCQQGKYQAALAEYAYLFEKAYPGLDFRLEAESAADFYYRGRAKQQVGDSTWRRDAAIAKRFCYYPGKSIYQKGGTGY</sequence>
<evidence type="ECO:0000256" key="1">
    <source>
        <dbReference type="ARBA" id="ARBA00022737"/>
    </source>
</evidence>
<dbReference type="SUPFAM" id="SSF48452">
    <property type="entry name" value="TPR-like"/>
    <property type="match status" value="1"/>
</dbReference>
<dbReference type="PANTHER" id="PTHR44858:SF1">
    <property type="entry name" value="UDP-N-ACETYLGLUCOSAMINE--PEPTIDE N-ACETYLGLUCOSAMINYLTRANSFERASE SPINDLY-RELATED"/>
    <property type="match status" value="1"/>
</dbReference>
<dbReference type="SMART" id="SM00028">
    <property type="entry name" value="TPR"/>
    <property type="match status" value="3"/>
</dbReference>
<proteinExistence type="predicted"/>
<dbReference type="InterPro" id="IPR011990">
    <property type="entry name" value="TPR-like_helical_dom_sf"/>
</dbReference>
<evidence type="ECO:0000256" key="2">
    <source>
        <dbReference type="ARBA" id="ARBA00022803"/>
    </source>
</evidence>
<organism evidence="3 4">
    <name type="scientific">Hymenobacter bucti</name>
    <dbReference type="NCBI Taxonomy" id="1844114"/>
    <lineage>
        <taxon>Bacteria</taxon>
        <taxon>Pseudomonadati</taxon>
        <taxon>Bacteroidota</taxon>
        <taxon>Cytophagia</taxon>
        <taxon>Cytophagales</taxon>
        <taxon>Hymenobacteraceae</taxon>
        <taxon>Hymenobacter</taxon>
    </lineage>
</organism>
<dbReference type="InterPro" id="IPR019734">
    <property type="entry name" value="TPR_rpt"/>
</dbReference>
<name>A0ABW4R1R1_9BACT</name>
<evidence type="ECO:0000313" key="3">
    <source>
        <dbReference type="EMBL" id="MFD1875544.1"/>
    </source>
</evidence>
<reference evidence="4" key="1">
    <citation type="journal article" date="2019" name="Int. J. Syst. Evol. Microbiol.">
        <title>The Global Catalogue of Microorganisms (GCM) 10K type strain sequencing project: providing services to taxonomists for standard genome sequencing and annotation.</title>
        <authorList>
            <consortium name="The Broad Institute Genomics Platform"/>
            <consortium name="The Broad Institute Genome Sequencing Center for Infectious Disease"/>
            <person name="Wu L."/>
            <person name="Ma J."/>
        </authorList>
    </citation>
    <scope>NUCLEOTIDE SEQUENCE [LARGE SCALE GENOMIC DNA]</scope>
    <source>
        <strain evidence="4">CGMCC 1.15795</strain>
    </source>
</reference>
<dbReference type="PANTHER" id="PTHR44858">
    <property type="entry name" value="TETRATRICOPEPTIDE REPEAT PROTEIN 6"/>
    <property type="match status" value="1"/>
</dbReference>
<dbReference type="Gene3D" id="1.25.40.10">
    <property type="entry name" value="Tetratricopeptide repeat domain"/>
    <property type="match status" value="2"/>
</dbReference>
<keyword evidence="1" id="KW-0677">Repeat</keyword>
<dbReference type="Proteomes" id="UP001597197">
    <property type="component" value="Unassembled WGS sequence"/>
</dbReference>